<evidence type="ECO:0000313" key="3">
    <source>
        <dbReference type="Proteomes" id="UP000199564"/>
    </source>
</evidence>
<dbReference type="PANTHER" id="PTHR43677">
    <property type="entry name" value="SHORT-CHAIN DEHYDROGENASE/REDUCTASE"/>
    <property type="match status" value="1"/>
</dbReference>
<protein>
    <submittedName>
        <fullName evidence="2">NADPH2:quinone reductase</fullName>
    </submittedName>
</protein>
<accession>A0A1I5ECR3</accession>
<keyword evidence="3" id="KW-1185">Reference proteome</keyword>
<evidence type="ECO:0000259" key="1">
    <source>
        <dbReference type="SMART" id="SM00829"/>
    </source>
</evidence>
<name>A0A1I5ECR3_9BACT</name>
<dbReference type="SUPFAM" id="SSF50129">
    <property type="entry name" value="GroES-like"/>
    <property type="match status" value="1"/>
</dbReference>
<dbReference type="InterPro" id="IPR011032">
    <property type="entry name" value="GroES-like_sf"/>
</dbReference>
<dbReference type="SMART" id="SM00829">
    <property type="entry name" value="PKS_ER"/>
    <property type="match status" value="1"/>
</dbReference>
<dbReference type="InterPro" id="IPR020843">
    <property type="entry name" value="ER"/>
</dbReference>
<reference evidence="3" key="1">
    <citation type="submission" date="2016-10" db="EMBL/GenBank/DDBJ databases">
        <authorList>
            <person name="Varghese N."/>
            <person name="Submissions S."/>
        </authorList>
    </citation>
    <scope>NUCLEOTIDE SEQUENCE [LARGE SCALE GENOMIC DNA]</scope>
    <source>
        <strain evidence="3">DSM 15282</strain>
    </source>
</reference>
<dbReference type="Gene3D" id="3.90.180.10">
    <property type="entry name" value="Medium-chain alcohol dehydrogenases, catalytic domain"/>
    <property type="match status" value="1"/>
</dbReference>
<sequence>MKAIICQEHGMPESLIFGDLPDPKAAAKQIVIQVEACGVNFPDVLIIQNKYQFKPELPFSPGGEVAGRVIEVGEGVKQFKLGDSVLALCGWGGFAEKVAVDIDRVFPLPPGLPSEIAATTLYTYGTSFHALKDRAQLKEGETLLVLGAAGGVGLAAVELGKLLGAHVIAAASSQEKLDLCKKKGASETINYEKEDLKNRIKELTGGKGVDVVYDPVGGNFTEAALRGIAWKGRYLIVGFANGEISQIPMNLPLLKGCSIMGVFWGQFSKLESEKSFQNIRQLMQWIQEGKIQQHIGRKYSLEEAPEALQAILDRKMLGKGVVVIRN</sequence>
<gene>
    <name evidence="2" type="ORF">SAMN04488519_103377</name>
</gene>
<dbReference type="CDD" id="cd08241">
    <property type="entry name" value="QOR1"/>
    <property type="match status" value="1"/>
</dbReference>
<evidence type="ECO:0000313" key="2">
    <source>
        <dbReference type="EMBL" id="SFO08861.1"/>
    </source>
</evidence>
<dbReference type="EMBL" id="FOVW01000003">
    <property type="protein sequence ID" value="SFO08861.1"/>
    <property type="molecule type" value="Genomic_DNA"/>
</dbReference>
<dbReference type="Pfam" id="PF08240">
    <property type="entry name" value="ADH_N"/>
    <property type="match status" value="1"/>
</dbReference>
<dbReference type="PANTHER" id="PTHR43677:SF4">
    <property type="entry name" value="QUINONE OXIDOREDUCTASE-LIKE PROTEIN 2"/>
    <property type="match status" value="1"/>
</dbReference>
<dbReference type="SUPFAM" id="SSF51735">
    <property type="entry name" value="NAD(P)-binding Rossmann-fold domains"/>
    <property type="match status" value="1"/>
</dbReference>
<dbReference type="Proteomes" id="UP000199564">
    <property type="component" value="Unassembled WGS sequence"/>
</dbReference>
<dbReference type="Pfam" id="PF00107">
    <property type="entry name" value="ADH_zinc_N"/>
    <property type="match status" value="1"/>
</dbReference>
<dbReference type="STRING" id="226506.SAMN04488519_103377"/>
<proteinExistence type="predicted"/>
<dbReference type="InterPro" id="IPR013149">
    <property type="entry name" value="ADH-like_C"/>
</dbReference>
<dbReference type="InterPro" id="IPR013154">
    <property type="entry name" value="ADH-like_N"/>
</dbReference>
<feature type="domain" description="Enoyl reductase (ER)" evidence="1">
    <location>
        <begin position="10"/>
        <end position="322"/>
    </location>
</feature>
<organism evidence="2 3">
    <name type="scientific">Algoriphagus ornithinivorans</name>
    <dbReference type="NCBI Taxonomy" id="226506"/>
    <lineage>
        <taxon>Bacteria</taxon>
        <taxon>Pseudomonadati</taxon>
        <taxon>Bacteroidota</taxon>
        <taxon>Cytophagia</taxon>
        <taxon>Cytophagales</taxon>
        <taxon>Cyclobacteriaceae</taxon>
        <taxon>Algoriphagus</taxon>
    </lineage>
</organism>
<dbReference type="InterPro" id="IPR036291">
    <property type="entry name" value="NAD(P)-bd_dom_sf"/>
</dbReference>
<dbReference type="RefSeq" id="WP_091651962.1">
    <property type="nucleotide sequence ID" value="NZ_FOVW01000003.1"/>
</dbReference>
<dbReference type="InterPro" id="IPR051397">
    <property type="entry name" value="Zn-ADH-like_protein"/>
</dbReference>
<dbReference type="Gene3D" id="3.40.50.720">
    <property type="entry name" value="NAD(P)-binding Rossmann-like Domain"/>
    <property type="match status" value="1"/>
</dbReference>
<dbReference type="GO" id="GO:0016491">
    <property type="term" value="F:oxidoreductase activity"/>
    <property type="evidence" value="ECO:0007669"/>
    <property type="project" value="InterPro"/>
</dbReference>
<dbReference type="AlphaFoldDB" id="A0A1I5ECR3"/>